<sequence length="73" mass="8479">MSCSHQTLGVWPLVIPASLILAPRIFTYCRRRLPELSKLANEKRLQAQQLFARRPRLRLRREASPEPALTRLS</sequence>
<organism evidence="2 3">
    <name type="scientific">Methylocystis heyeri</name>
    <dbReference type="NCBI Taxonomy" id="391905"/>
    <lineage>
        <taxon>Bacteria</taxon>
        <taxon>Pseudomonadati</taxon>
        <taxon>Pseudomonadota</taxon>
        <taxon>Alphaproteobacteria</taxon>
        <taxon>Hyphomicrobiales</taxon>
        <taxon>Methylocystaceae</taxon>
        <taxon>Methylocystis</taxon>
    </lineage>
</organism>
<dbReference type="RefSeq" id="WP_136498003.1">
    <property type="nucleotide sequence ID" value="NZ_CP046052.1"/>
</dbReference>
<keyword evidence="1" id="KW-0812">Transmembrane</keyword>
<evidence type="ECO:0000313" key="3">
    <source>
        <dbReference type="Proteomes" id="UP000309061"/>
    </source>
</evidence>
<accession>A0A6B8KFF5</accession>
<reference evidence="2 3" key="1">
    <citation type="submission" date="2019-11" db="EMBL/GenBank/DDBJ databases">
        <title>The genome sequence of Methylocystis heyeri.</title>
        <authorList>
            <person name="Oshkin I.Y."/>
            <person name="Miroshnikov K."/>
            <person name="Dedysh S.N."/>
        </authorList>
    </citation>
    <scope>NUCLEOTIDE SEQUENCE [LARGE SCALE GENOMIC DNA]</scope>
    <source>
        <strain evidence="2 3">H2</strain>
    </source>
</reference>
<dbReference type="KEGG" id="mhey:H2LOC_015865"/>
<keyword evidence="1" id="KW-0472">Membrane</keyword>
<gene>
    <name evidence="2" type="ORF">H2LOC_015865</name>
</gene>
<dbReference type="EMBL" id="CP046052">
    <property type="protein sequence ID" value="QGM47046.1"/>
    <property type="molecule type" value="Genomic_DNA"/>
</dbReference>
<evidence type="ECO:0000256" key="1">
    <source>
        <dbReference type="SAM" id="Phobius"/>
    </source>
</evidence>
<dbReference type="Proteomes" id="UP000309061">
    <property type="component" value="Chromosome"/>
</dbReference>
<name>A0A6B8KFF5_9HYPH</name>
<keyword evidence="1" id="KW-1133">Transmembrane helix</keyword>
<proteinExistence type="predicted"/>
<feature type="transmembrane region" description="Helical" evidence="1">
    <location>
        <begin position="6"/>
        <end position="26"/>
    </location>
</feature>
<evidence type="ECO:0000313" key="2">
    <source>
        <dbReference type="EMBL" id="QGM47046.1"/>
    </source>
</evidence>
<protein>
    <submittedName>
        <fullName evidence="2">Uncharacterized protein</fullName>
    </submittedName>
</protein>
<keyword evidence="3" id="KW-1185">Reference proteome</keyword>
<dbReference type="AlphaFoldDB" id="A0A6B8KFF5"/>